<evidence type="ECO:0000256" key="5">
    <source>
        <dbReference type="ARBA" id="ARBA00022741"/>
    </source>
</evidence>
<keyword evidence="5" id="KW-0547">Nucleotide-binding</keyword>
<dbReference type="CDD" id="cd00130">
    <property type="entry name" value="PAS"/>
    <property type="match status" value="1"/>
</dbReference>
<organism evidence="9">
    <name type="scientific">Desulfobacca acetoxidans</name>
    <dbReference type="NCBI Taxonomy" id="60893"/>
    <lineage>
        <taxon>Bacteria</taxon>
        <taxon>Pseudomonadati</taxon>
        <taxon>Thermodesulfobacteriota</taxon>
        <taxon>Desulfobaccia</taxon>
        <taxon>Desulfobaccales</taxon>
        <taxon>Desulfobaccaceae</taxon>
        <taxon>Desulfobacca</taxon>
    </lineage>
</organism>
<sequence length="153" mass="17484">MTNLRFSAWLCQRIVTEARDAIIFADTENVIRLWNRGAVEIFGYSAEETLGKPLDLIIPESLRERHHQGYQRVMATGQTKYAREILAVPAVRQDKTRISLEFTIILIKDDNSVMLGAAAIIREVTARWKLDRERQQRLADLETKLASLTTSKG</sequence>
<protein>
    <recommendedName>
        <fullName evidence="2">histidine kinase</fullName>
        <ecNumber evidence="2">2.7.13.3</ecNumber>
    </recommendedName>
</protein>
<dbReference type="GO" id="GO:0005524">
    <property type="term" value="F:ATP binding"/>
    <property type="evidence" value="ECO:0007669"/>
    <property type="project" value="UniProtKB-KW"/>
</dbReference>
<feature type="domain" description="PAS" evidence="8">
    <location>
        <begin position="13"/>
        <end position="77"/>
    </location>
</feature>
<dbReference type="SUPFAM" id="SSF55785">
    <property type="entry name" value="PYP-like sensor domain (PAS domain)"/>
    <property type="match status" value="1"/>
</dbReference>
<evidence type="ECO:0000256" key="4">
    <source>
        <dbReference type="ARBA" id="ARBA00022679"/>
    </source>
</evidence>
<dbReference type="Pfam" id="PF08448">
    <property type="entry name" value="PAS_4"/>
    <property type="match status" value="1"/>
</dbReference>
<dbReference type="SMART" id="SM00091">
    <property type="entry name" value="PAS"/>
    <property type="match status" value="1"/>
</dbReference>
<evidence type="ECO:0000256" key="3">
    <source>
        <dbReference type="ARBA" id="ARBA00022553"/>
    </source>
</evidence>
<reference evidence="9" key="1">
    <citation type="journal article" date="2020" name="mSystems">
        <title>Genome- and Community-Level Interaction Insights into Carbon Utilization and Element Cycling Functions of Hydrothermarchaeota in Hydrothermal Sediment.</title>
        <authorList>
            <person name="Zhou Z."/>
            <person name="Liu Y."/>
            <person name="Xu W."/>
            <person name="Pan J."/>
            <person name="Luo Z.H."/>
            <person name="Li M."/>
        </authorList>
    </citation>
    <scope>NUCLEOTIDE SEQUENCE [LARGE SCALE GENOMIC DNA]</scope>
    <source>
        <strain evidence="9">SpSt-767</strain>
    </source>
</reference>
<name>A0A7V6A160_9BACT</name>
<keyword evidence="6" id="KW-0418">Kinase</keyword>
<dbReference type="PROSITE" id="PS50112">
    <property type="entry name" value="PAS"/>
    <property type="match status" value="1"/>
</dbReference>
<dbReference type="EMBL" id="DTGR01000020">
    <property type="protein sequence ID" value="HHS28279.1"/>
    <property type="molecule type" value="Genomic_DNA"/>
</dbReference>
<dbReference type="PANTHER" id="PTHR41523:SF8">
    <property type="entry name" value="ETHYLENE RESPONSE SENSOR PROTEIN"/>
    <property type="match status" value="1"/>
</dbReference>
<dbReference type="InterPro" id="IPR013656">
    <property type="entry name" value="PAS_4"/>
</dbReference>
<dbReference type="GO" id="GO:0004673">
    <property type="term" value="F:protein histidine kinase activity"/>
    <property type="evidence" value="ECO:0007669"/>
    <property type="project" value="UniProtKB-EC"/>
</dbReference>
<evidence type="ECO:0000256" key="1">
    <source>
        <dbReference type="ARBA" id="ARBA00000085"/>
    </source>
</evidence>
<evidence type="ECO:0000259" key="8">
    <source>
        <dbReference type="PROSITE" id="PS50112"/>
    </source>
</evidence>
<accession>A0A7V6A160</accession>
<keyword evidence="4" id="KW-0808">Transferase</keyword>
<evidence type="ECO:0000313" key="9">
    <source>
        <dbReference type="EMBL" id="HHS28279.1"/>
    </source>
</evidence>
<comment type="caution">
    <text evidence="9">The sequence shown here is derived from an EMBL/GenBank/DDBJ whole genome shotgun (WGS) entry which is preliminary data.</text>
</comment>
<dbReference type="EC" id="2.7.13.3" evidence="2"/>
<dbReference type="AlphaFoldDB" id="A0A7V6A160"/>
<evidence type="ECO:0000256" key="7">
    <source>
        <dbReference type="ARBA" id="ARBA00022840"/>
    </source>
</evidence>
<dbReference type="InterPro" id="IPR000014">
    <property type="entry name" value="PAS"/>
</dbReference>
<evidence type="ECO:0000256" key="6">
    <source>
        <dbReference type="ARBA" id="ARBA00022777"/>
    </source>
</evidence>
<keyword evidence="3" id="KW-0597">Phosphoprotein</keyword>
<dbReference type="PANTHER" id="PTHR41523">
    <property type="entry name" value="TWO-COMPONENT SYSTEM SENSOR PROTEIN"/>
    <property type="match status" value="1"/>
</dbReference>
<proteinExistence type="predicted"/>
<comment type="catalytic activity">
    <reaction evidence="1">
        <text>ATP + protein L-histidine = ADP + protein N-phospho-L-histidine.</text>
        <dbReference type="EC" id="2.7.13.3"/>
    </reaction>
</comment>
<gene>
    <name evidence="9" type="ORF">ENV52_01055</name>
</gene>
<dbReference type="NCBIfam" id="TIGR00229">
    <property type="entry name" value="sensory_box"/>
    <property type="match status" value="1"/>
</dbReference>
<keyword evidence="7" id="KW-0067">ATP-binding</keyword>
<dbReference type="Gene3D" id="3.30.450.20">
    <property type="entry name" value="PAS domain"/>
    <property type="match status" value="1"/>
</dbReference>
<evidence type="ECO:0000256" key="2">
    <source>
        <dbReference type="ARBA" id="ARBA00012438"/>
    </source>
</evidence>
<dbReference type="InterPro" id="IPR035965">
    <property type="entry name" value="PAS-like_dom_sf"/>
</dbReference>